<evidence type="ECO:0000259" key="6">
    <source>
        <dbReference type="Pfam" id="PF01284"/>
    </source>
</evidence>
<dbReference type="InterPro" id="IPR008253">
    <property type="entry name" value="Marvel"/>
</dbReference>
<feature type="transmembrane region" description="Helical" evidence="5">
    <location>
        <begin position="40"/>
        <end position="60"/>
    </location>
</feature>
<dbReference type="Pfam" id="PF01284">
    <property type="entry name" value="MARVEL"/>
    <property type="match status" value="1"/>
</dbReference>
<gene>
    <name evidence="7" type="ORF">R9X50_00429000</name>
</gene>
<dbReference type="PANTHER" id="PTHR28165:SF1">
    <property type="entry name" value="NON-CLASSICAL EXPORT PROTEIN 2-RELATED"/>
    <property type="match status" value="1"/>
</dbReference>
<dbReference type="Proteomes" id="UP001303373">
    <property type="component" value="Chromosome 6"/>
</dbReference>
<keyword evidence="3 5" id="KW-1133">Transmembrane helix</keyword>
<feature type="transmembrane region" description="Helical" evidence="5">
    <location>
        <begin position="125"/>
        <end position="145"/>
    </location>
</feature>
<organism evidence="7 8">
    <name type="scientific">Acrodontium crateriforme</name>
    <dbReference type="NCBI Taxonomy" id="150365"/>
    <lineage>
        <taxon>Eukaryota</taxon>
        <taxon>Fungi</taxon>
        <taxon>Dikarya</taxon>
        <taxon>Ascomycota</taxon>
        <taxon>Pezizomycotina</taxon>
        <taxon>Dothideomycetes</taxon>
        <taxon>Dothideomycetidae</taxon>
        <taxon>Mycosphaerellales</taxon>
        <taxon>Teratosphaeriaceae</taxon>
        <taxon>Acrodontium</taxon>
    </lineage>
</organism>
<dbReference type="EMBL" id="CP138585">
    <property type="protein sequence ID" value="WPH01444.1"/>
    <property type="molecule type" value="Genomic_DNA"/>
</dbReference>
<evidence type="ECO:0000313" key="7">
    <source>
        <dbReference type="EMBL" id="WPH01444.1"/>
    </source>
</evidence>
<comment type="subcellular location">
    <subcellularLocation>
        <location evidence="1">Membrane</location>
        <topology evidence="1">Multi-pass membrane protein</topology>
    </subcellularLocation>
</comment>
<evidence type="ECO:0000256" key="3">
    <source>
        <dbReference type="ARBA" id="ARBA00022989"/>
    </source>
</evidence>
<proteinExistence type="predicted"/>
<reference evidence="7 8" key="1">
    <citation type="submission" date="2023-11" db="EMBL/GenBank/DDBJ databases">
        <title>An acidophilic fungus is an integral part of prey digestion in a carnivorous sundew plant.</title>
        <authorList>
            <person name="Tsai I.J."/>
        </authorList>
    </citation>
    <scope>NUCLEOTIDE SEQUENCE [LARGE SCALE GENOMIC DNA]</scope>
    <source>
        <strain evidence="7">169a</strain>
    </source>
</reference>
<dbReference type="PANTHER" id="PTHR28165">
    <property type="entry name" value="NON-CLASSICAL EXPORT PROTEIN 2-RELATED"/>
    <property type="match status" value="1"/>
</dbReference>
<dbReference type="GO" id="GO:0072659">
    <property type="term" value="P:protein localization to plasma membrane"/>
    <property type="evidence" value="ECO:0007669"/>
    <property type="project" value="TreeGrafter"/>
</dbReference>
<evidence type="ECO:0000256" key="4">
    <source>
        <dbReference type="ARBA" id="ARBA00023136"/>
    </source>
</evidence>
<keyword evidence="4 5" id="KW-0472">Membrane</keyword>
<feature type="domain" description="MARVEL" evidence="6">
    <location>
        <begin position="5"/>
        <end position="140"/>
    </location>
</feature>
<dbReference type="GO" id="GO:0070941">
    <property type="term" value="P:eisosome assembly"/>
    <property type="evidence" value="ECO:0007669"/>
    <property type="project" value="TreeGrafter"/>
</dbReference>
<keyword evidence="8" id="KW-1185">Reference proteome</keyword>
<evidence type="ECO:0000256" key="1">
    <source>
        <dbReference type="ARBA" id="ARBA00004141"/>
    </source>
</evidence>
<name>A0AAQ3M4G0_9PEZI</name>
<protein>
    <recommendedName>
        <fullName evidence="6">MARVEL domain-containing protein</fullName>
    </recommendedName>
</protein>
<dbReference type="GO" id="GO:0005886">
    <property type="term" value="C:plasma membrane"/>
    <property type="evidence" value="ECO:0007669"/>
    <property type="project" value="TreeGrafter"/>
</dbReference>
<accession>A0AAQ3M4G0</accession>
<dbReference type="GO" id="GO:0032126">
    <property type="term" value="C:eisosome"/>
    <property type="evidence" value="ECO:0007669"/>
    <property type="project" value="TreeGrafter"/>
</dbReference>
<dbReference type="InterPro" id="IPR052649">
    <property type="entry name" value="NCE102-like"/>
</dbReference>
<evidence type="ECO:0000313" key="8">
    <source>
        <dbReference type="Proteomes" id="UP001303373"/>
    </source>
</evidence>
<sequence>MAKIVNIALRAFQFFWTLVIMALVGNMIADSGSGPSIVNYSMFVAVFAMLTLFYLGFAAFTDSTVIHPMLPLVFDALNVIFWFCGAVAFAAELRVHSCSDQGYLNSNIITRGSSKRCREGQATTAFLWFGFAAFVASLAFSAMGARSGGSSGIRRGPAMSQV</sequence>
<evidence type="ECO:0000256" key="5">
    <source>
        <dbReference type="SAM" id="Phobius"/>
    </source>
</evidence>
<feature type="transmembrane region" description="Helical" evidence="5">
    <location>
        <begin position="72"/>
        <end position="91"/>
    </location>
</feature>
<dbReference type="AlphaFoldDB" id="A0AAQ3M4G0"/>
<keyword evidence="2 5" id="KW-0812">Transmembrane</keyword>
<evidence type="ECO:0000256" key="2">
    <source>
        <dbReference type="ARBA" id="ARBA00022692"/>
    </source>
</evidence>
<feature type="transmembrane region" description="Helical" evidence="5">
    <location>
        <begin position="7"/>
        <end position="28"/>
    </location>
</feature>